<proteinExistence type="predicted"/>
<evidence type="ECO:0000256" key="1">
    <source>
        <dbReference type="SAM" id="MobiDB-lite"/>
    </source>
</evidence>
<accession>A0A2W1K152</accession>
<dbReference type="Proteomes" id="UP000248886">
    <property type="component" value="Unassembled WGS sequence"/>
</dbReference>
<keyword evidence="2" id="KW-0812">Transmembrane</keyword>
<feature type="region of interest" description="Disordered" evidence="1">
    <location>
        <begin position="53"/>
        <end position="74"/>
    </location>
</feature>
<dbReference type="EMBL" id="QKQP01000006">
    <property type="protein sequence ID" value="PZD80408.1"/>
    <property type="molecule type" value="Genomic_DNA"/>
</dbReference>
<name>A0A2W1K152_ACIFR</name>
<dbReference type="RefSeq" id="WP_009565535.1">
    <property type="nucleotide sequence ID" value="NZ_AP025160.1"/>
</dbReference>
<feature type="transmembrane region" description="Helical" evidence="2">
    <location>
        <begin position="29"/>
        <end position="50"/>
    </location>
</feature>
<evidence type="ECO:0000256" key="2">
    <source>
        <dbReference type="SAM" id="Phobius"/>
    </source>
</evidence>
<keyword evidence="2" id="KW-1133">Transmembrane helix</keyword>
<reference evidence="3 4" key="1">
    <citation type="submission" date="2018-06" db="EMBL/GenBank/DDBJ databases">
        <title>Draft sequence of Acidithiobacillus ferrooxidans CCM 4253.</title>
        <authorList>
            <person name="Moya-Beltran A."/>
            <person name="Castro M."/>
            <person name="Covarrubias P.C."/>
            <person name="Issotta F."/>
            <person name="Janiczek O."/>
            <person name="Mandl M."/>
            <person name="Kucera J."/>
            <person name="Quatrini R."/>
        </authorList>
    </citation>
    <scope>NUCLEOTIDE SEQUENCE [LARGE SCALE GENOMIC DNA]</scope>
    <source>
        <strain evidence="3 4">CCM 4253</strain>
    </source>
</reference>
<gene>
    <name evidence="3" type="ORF">DN052_12990</name>
</gene>
<dbReference type="AlphaFoldDB" id="A0A2W1K152"/>
<keyword evidence="2" id="KW-0472">Membrane</keyword>
<organism evidence="3 4">
    <name type="scientific">Acidithiobacillus ferrooxidans</name>
    <name type="common">Thiobacillus ferrooxidans</name>
    <dbReference type="NCBI Taxonomy" id="920"/>
    <lineage>
        <taxon>Bacteria</taxon>
        <taxon>Pseudomonadati</taxon>
        <taxon>Pseudomonadota</taxon>
        <taxon>Acidithiobacillia</taxon>
        <taxon>Acidithiobacillales</taxon>
        <taxon>Acidithiobacillaceae</taxon>
        <taxon>Acidithiobacillus</taxon>
    </lineage>
</organism>
<dbReference type="GeneID" id="65279451"/>
<sequence length="260" mass="28334">MIRRTVFFLRGRKRVSEERKRRRTGGDDFALRLFALCGVAMFTSIGPAGADAGLKADSTQRPGGGPAPSVAGNAGTSAAVPPAVGAGQVSPLSGGLCIFPGCPENPLADWTRAPQKQRFLARKSAPRKPAHRRAKRALRIRLRPGHRAVALLRHHPGRPHPIAGVNRNPYMSRRPLHLAFPRYGTGALAVQSGLELAPISRYRYSWRNGSYLTLGVHGHYGIVRGWDILSGVDYVSHTKALSPQEVDDSRAYIGVMHKFQ</sequence>
<evidence type="ECO:0000313" key="3">
    <source>
        <dbReference type="EMBL" id="PZD80408.1"/>
    </source>
</evidence>
<comment type="caution">
    <text evidence="3">The sequence shown here is derived from an EMBL/GenBank/DDBJ whole genome shotgun (WGS) entry which is preliminary data.</text>
</comment>
<protein>
    <submittedName>
        <fullName evidence="3">Uncharacterized protein</fullName>
    </submittedName>
</protein>
<evidence type="ECO:0000313" key="4">
    <source>
        <dbReference type="Proteomes" id="UP000248886"/>
    </source>
</evidence>